<evidence type="ECO:0000313" key="2">
    <source>
        <dbReference type="EMBL" id="MFD0781183.1"/>
    </source>
</evidence>
<feature type="region of interest" description="Disordered" evidence="1">
    <location>
        <begin position="97"/>
        <end position="129"/>
    </location>
</feature>
<feature type="compositionally biased region" description="Basic and acidic residues" evidence="1">
    <location>
        <begin position="107"/>
        <end position="118"/>
    </location>
</feature>
<sequence>MLRILECERAARELSGDRRPCRIAVGAGEVETHRARCPAGFHQWADIGAAPVQHDRKVSAIARHEVRHIAGRDRVGDGQDGHRSRIRVAVDDIGSSFTQHISQDARGGGREARPDAHGNARSAARRFQR</sequence>
<keyword evidence="3" id="KW-1185">Reference proteome</keyword>
<evidence type="ECO:0000313" key="3">
    <source>
        <dbReference type="Proteomes" id="UP001597042"/>
    </source>
</evidence>
<comment type="caution">
    <text evidence="2">The sequence shown here is derived from an EMBL/GenBank/DDBJ whole genome shotgun (WGS) entry which is preliminary data.</text>
</comment>
<proteinExistence type="predicted"/>
<accession>A0ABW2ZRW2</accession>
<dbReference type="Proteomes" id="UP001597042">
    <property type="component" value="Unassembled WGS sequence"/>
</dbReference>
<name>A0ABW2ZRW2_9MICO</name>
<reference evidence="3" key="1">
    <citation type="journal article" date="2019" name="Int. J. Syst. Evol. Microbiol.">
        <title>The Global Catalogue of Microorganisms (GCM) 10K type strain sequencing project: providing services to taxonomists for standard genome sequencing and annotation.</title>
        <authorList>
            <consortium name="The Broad Institute Genomics Platform"/>
            <consortium name="The Broad Institute Genome Sequencing Center for Infectious Disease"/>
            <person name="Wu L."/>
            <person name="Ma J."/>
        </authorList>
    </citation>
    <scope>NUCLEOTIDE SEQUENCE [LARGE SCALE GENOMIC DNA]</scope>
    <source>
        <strain evidence="3">CCUG 50754</strain>
    </source>
</reference>
<gene>
    <name evidence="2" type="ORF">ACFQZV_07690</name>
</gene>
<organism evidence="2 3">
    <name type="scientific">Microbacterium koreense</name>
    <dbReference type="NCBI Taxonomy" id="323761"/>
    <lineage>
        <taxon>Bacteria</taxon>
        <taxon>Bacillati</taxon>
        <taxon>Actinomycetota</taxon>
        <taxon>Actinomycetes</taxon>
        <taxon>Micrococcales</taxon>
        <taxon>Microbacteriaceae</taxon>
        <taxon>Microbacterium</taxon>
    </lineage>
</organism>
<dbReference type="RefSeq" id="WP_378750078.1">
    <property type="nucleotide sequence ID" value="NZ_JBHSSV010000002.1"/>
</dbReference>
<dbReference type="EMBL" id="JBHTIM010000001">
    <property type="protein sequence ID" value="MFD0781183.1"/>
    <property type="molecule type" value="Genomic_DNA"/>
</dbReference>
<protein>
    <submittedName>
        <fullName evidence="2">Uncharacterized protein</fullName>
    </submittedName>
</protein>
<evidence type="ECO:0000256" key="1">
    <source>
        <dbReference type="SAM" id="MobiDB-lite"/>
    </source>
</evidence>